<protein>
    <submittedName>
        <fullName evidence="2">Uncharacterized protein</fullName>
    </submittedName>
</protein>
<feature type="region of interest" description="Disordered" evidence="1">
    <location>
        <begin position="31"/>
        <end position="65"/>
    </location>
</feature>
<sequence>MGMLLASATQQPENASMIIVENANNVKTLSSSFRRSSHPLPNSLGFAGLLRRRSRRPASKARNPS</sequence>
<keyword evidence="3" id="KW-1185">Reference proteome</keyword>
<dbReference type="Proteomes" id="UP001239795">
    <property type="component" value="Unassembled WGS sequence"/>
</dbReference>
<reference evidence="2 3" key="1">
    <citation type="submission" date="2016-10" db="EMBL/GenBank/DDBJ databases">
        <title>The genome sequence of Colletotrichum fioriniae PJ7.</title>
        <authorList>
            <person name="Baroncelli R."/>
        </authorList>
    </citation>
    <scope>NUCLEOTIDE SEQUENCE [LARGE SCALE GENOMIC DNA]</scope>
    <source>
        <strain evidence="2">Col 31</strain>
    </source>
</reference>
<evidence type="ECO:0000313" key="3">
    <source>
        <dbReference type="Proteomes" id="UP001239795"/>
    </source>
</evidence>
<name>A0AAI9U7Y3_9PEZI</name>
<dbReference type="AlphaFoldDB" id="A0AAI9U7Y3"/>
<accession>A0AAI9U7Y3</accession>
<organism evidence="2 3">
    <name type="scientific">Colletotrichum melonis</name>
    <dbReference type="NCBI Taxonomy" id="1209925"/>
    <lineage>
        <taxon>Eukaryota</taxon>
        <taxon>Fungi</taxon>
        <taxon>Dikarya</taxon>
        <taxon>Ascomycota</taxon>
        <taxon>Pezizomycotina</taxon>
        <taxon>Sordariomycetes</taxon>
        <taxon>Hypocreomycetidae</taxon>
        <taxon>Glomerellales</taxon>
        <taxon>Glomerellaceae</taxon>
        <taxon>Colletotrichum</taxon>
        <taxon>Colletotrichum acutatum species complex</taxon>
    </lineage>
</organism>
<gene>
    <name evidence="2" type="ORF">CMEL01_06660</name>
</gene>
<comment type="caution">
    <text evidence="2">The sequence shown here is derived from an EMBL/GenBank/DDBJ whole genome shotgun (WGS) entry which is preliminary data.</text>
</comment>
<dbReference type="EMBL" id="MLGG01000046">
    <property type="protein sequence ID" value="KAK1452086.1"/>
    <property type="molecule type" value="Genomic_DNA"/>
</dbReference>
<feature type="compositionally biased region" description="Basic residues" evidence="1">
    <location>
        <begin position="50"/>
        <end position="59"/>
    </location>
</feature>
<evidence type="ECO:0000256" key="1">
    <source>
        <dbReference type="SAM" id="MobiDB-lite"/>
    </source>
</evidence>
<evidence type="ECO:0000313" key="2">
    <source>
        <dbReference type="EMBL" id="KAK1452086.1"/>
    </source>
</evidence>
<proteinExistence type="predicted"/>